<dbReference type="EC" id="2.7.7.102" evidence="7"/>
<evidence type="ECO:0000256" key="3">
    <source>
        <dbReference type="ARBA" id="ARBA00022478"/>
    </source>
</evidence>
<sequence length="724" mass="81997">MTGDDYRDNEIAYSAFTSSNEEDGNVGYEVSHINPAVSAAINFPRILGPASYPPACSLRPRTGLPFAASAPSALPPAPCLGAPGLAFCSPASDQPSRSSVFALHQLSWQDKGSTAPTLPVSSVSPKQLQTQQIPGAGAGPELTAPGVKWRGQHSPLRFHTTGSNPLCSVPGSISVALRRGRRAGEQDRPPKHRPFTSLPPKLNDRIHFQQWFSMTVILKEVTNVVEQVFPTRFVMPKPSSVIRIGIPQCVVTHKNVTWDKIDSSHASEPIKRKWEAKLKQIEERASYYKRKPLSSVYRPRLSKPEEPPSIWKLFHRQTQAFNFVKSCKEDVHVFALEYKEGDGQRIYLVTTYAQLWFYYKSRKNLLHCYEIIPESSVCKLYFDLEFNKLANPGADGKKMVASLIEHVCKALQEVYSVNCSAEDVFNLDSSTDEKFSRHLIFQLHDVAFKDNIHVVFDVGVYTRNRNFRLYKSSKIGKHVALEVAEDNKFFPTQSKNISKENQYFLSSLVSNVRFSDTLRILTCDTSQDKQKHVEYFNHSNISVETIEGFQCSPYPEIDRFVCSLVNKNGIQGGIRRWNYFFPEELLVYDICKYRWCENIGRAHKSNNIMILVDLKNEVWYQKCHDPVCKAENFKSDCFPLPPEVGLLMLFKDEEEFTTDETRNNEIKLSRGDSSHDDWDNSIDDADFSEAVEDAELAEATANSLLSYSSGVDEIPDELILEVLQ</sequence>
<evidence type="ECO:0000256" key="9">
    <source>
        <dbReference type="SAM" id="MobiDB-lite"/>
    </source>
</evidence>
<dbReference type="GO" id="GO:0003682">
    <property type="term" value="F:chromatin binding"/>
    <property type="evidence" value="ECO:0007669"/>
    <property type="project" value="TreeGrafter"/>
</dbReference>
<evidence type="ECO:0000256" key="1">
    <source>
        <dbReference type="ARBA" id="ARBA00009762"/>
    </source>
</evidence>
<dbReference type="GO" id="GO:0003887">
    <property type="term" value="F:DNA-directed DNA polymerase activity"/>
    <property type="evidence" value="ECO:0007669"/>
    <property type="project" value="UniProtKB-KW"/>
</dbReference>
<organism evidence="10 11">
    <name type="scientific">Orycteropus afer afer</name>
    <dbReference type="NCBI Taxonomy" id="1230840"/>
    <lineage>
        <taxon>Eukaryota</taxon>
        <taxon>Metazoa</taxon>
        <taxon>Chordata</taxon>
        <taxon>Craniata</taxon>
        <taxon>Vertebrata</taxon>
        <taxon>Euteleostomi</taxon>
        <taxon>Mammalia</taxon>
        <taxon>Eutheria</taxon>
        <taxon>Afrotheria</taxon>
        <taxon>Tubulidentata</taxon>
        <taxon>Orycteropodidae</taxon>
        <taxon>Orycteropus</taxon>
    </lineage>
</organism>
<feature type="region of interest" description="Disordered" evidence="9">
    <location>
        <begin position="180"/>
        <end position="199"/>
    </location>
</feature>
<accession>A0A8B6ZTQ7</accession>
<gene>
    <name evidence="11" type="primary">PRIMPOL</name>
</gene>
<dbReference type="RefSeq" id="XP_007939079.1">
    <property type="nucleotide sequence ID" value="XM_007940888.1"/>
</dbReference>
<evidence type="ECO:0000256" key="2">
    <source>
        <dbReference type="ARBA" id="ARBA00012417"/>
    </source>
</evidence>
<evidence type="ECO:0000256" key="7">
    <source>
        <dbReference type="ARBA" id="ARBA00044768"/>
    </source>
</evidence>
<evidence type="ECO:0000256" key="5">
    <source>
        <dbReference type="ARBA" id="ARBA00026139"/>
    </source>
</evidence>
<dbReference type="GO" id="GO:0031297">
    <property type="term" value="P:replication fork processing"/>
    <property type="evidence" value="ECO:0007669"/>
    <property type="project" value="TreeGrafter"/>
</dbReference>
<dbReference type="GO" id="GO:0006269">
    <property type="term" value="P:DNA replication, synthesis of primer"/>
    <property type="evidence" value="ECO:0007669"/>
    <property type="project" value="InterPro"/>
</dbReference>
<dbReference type="EC" id="2.7.7.7" evidence="2"/>
<dbReference type="InterPro" id="IPR002755">
    <property type="entry name" value="DNA_primase_S"/>
</dbReference>
<dbReference type="Pfam" id="PF01896">
    <property type="entry name" value="DNA_primase_S"/>
    <property type="match status" value="1"/>
</dbReference>
<dbReference type="CTD" id="201973"/>
<name>A0A8B6ZTQ7_ORYAF</name>
<dbReference type="GeneID" id="103197037"/>
<evidence type="ECO:0000256" key="4">
    <source>
        <dbReference type="ARBA" id="ARBA00022932"/>
    </source>
</evidence>
<dbReference type="GO" id="GO:0009411">
    <property type="term" value="P:response to UV"/>
    <property type="evidence" value="ECO:0007669"/>
    <property type="project" value="TreeGrafter"/>
</dbReference>
<protein>
    <recommendedName>
        <fullName evidence="5">DNA-directed primase/polymerase protein</fullName>
        <ecNumber evidence="7">2.7.7.102</ecNumber>
        <ecNumber evidence="2">2.7.7.7</ecNumber>
    </recommendedName>
</protein>
<keyword evidence="10" id="KW-1185">Reference proteome</keyword>
<evidence type="ECO:0000313" key="11">
    <source>
        <dbReference type="RefSeq" id="XP_007939079.1"/>
    </source>
</evidence>
<dbReference type="GO" id="GO:0005759">
    <property type="term" value="C:mitochondrial matrix"/>
    <property type="evidence" value="ECO:0007669"/>
    <property type="project" value="TreeGrafter"/>
</dbReference>
<dbReference type="GO" id="GO:0003899">
    <property type="term" value="F:DNA-directed RNA polymerase activity"/>
    <property type="evidence" value="ECO:0007669"/>
    <property type="project" value="InterPro"/>
</dbReference>
<comment type="catalytic activity">
    <reaction evidence="6">
        <text>ssDNA + n NTP = ssDNA/pppN(pN)n-1 hybrid + (n-1) diphosphate.</text>
        <dbReference type="EC" id="2.7.7.102"/>
    </reaction>
</comment>
<dbReference type="GO" id="GO:0000428">
    <property type="term" value="C:DNA-directed RNA polymerase complex"/>
    <property type="evidence" value="ECO:0007669"/>
    <property type="project" value="UniProtKB-KW"/>
</dbReference>
<dbReference type="AlphaFoldDB" id="A0A8B6ZTQ7"/>
<reference evidence="11" key="1">
    <citation type="submission" date="2025-08" db="UniProtKB">
        <authorList>
            <consortium name="RefSeq"/>
        </authorList>
    </citation>
    <scope>IDENTIFICATION</scope>
</reference>
<dbReference type="Pfam" id="PF03121">
    <property type="entry name" value="Herpes_UL52"/>
    <property type="match status" value="1"/>
</dbReference>
<dbReference type="Proteomes" id="UP000694850">
    <property type="component" value="Unplaced"/>
</dbReference>
<keyword evidence="3" id="KW-0804">Transcription</keyword>
<dbReference type="PANTHER" id="PTHR31399">
    <property type="entry name" value="DNA-DIRECTED PRIMASE / POLYMERASE PROTEIN"/>
    <property type="match status" value="1"/>
</dbReference>
<dbReference type="GO" id="GO:0006264">
    <property type="term" value="P:mitochondrial DNA replication"/>
    <property type="evidence" value="ECO:0007669"/>
    <property type="project" value="TreeGrafter"/>
</dbReference>
<dbReference type="InterPro" id="IPR044917">
    <property type="entry name" value="PRIMPOL"/>
</dbReference>
<evidence type="ECO:0000256" key="8">
    <source>
        <dbReference type="ARBA" id="ARBA00047303"/>
    </source>
</evidence>
<comment type="catalytic activity">
    <reaction evidence="8">
        <text>DNA(n) + a 2'-deoxyribonucleoside 5'-triphosphate = DNA(n+1) + diphosphate</text>
        <dbReference type="Rhea" id="RHEA:22508"/>
        <dbReference type="Rhea" id="RHEA-COMP:17339"/>
        <dbReference type="Rhea" id="RHEA-COMP:17340"/>
        <dbReference type="ChEBI" id="CHEBI:33019"/>
        <dbReference type="ChEBI" id="CHEBI:61560"/>
        <dbReference type="ChEBI" id="CHEBI:173112"/>
        <dbReference type="EC" id="2.7.7.7"/>
    </reaction>
    <physiologicalReaction direction="left-to-right" evidence="8">
        <dbReference type="Rhea" id="RHEA:22509"/>
    </physiologicalReaction>
</comment>
<evidence type="ECO:0000256" key="6">
    <source>
        <dbReference type="ARBA" id="ARBA00044677"/>
    </source>
</evidence>
<keyword evidence="4" id="KW-0548">Nucleotidyltransferase</keyword>
<dbReference type="GO" id="GO:0042276">
    <property type="term" value="P:error-prone translesion synthesis"/>
    <property type="evidence" value="ECO:0007669"/>
    <property type="project" value="InterPro"/>
</dbReference>
<proteinExistence type="inferred from homology"/>
<comment type="similarity">
    <text evidence="1">Belongs to the eukaryotic-type primase small subunit family.</text>
</comment>
<dbReference type="GO" id="GO:0005634">
    <property type="term" value="C:nucleus"/>
    <property type="evidence" value="ECO:0007669"/>
    <property type="project" value="TreeGrafter"/>
</dbReference>
<evidence type="ECO:0000313" key="10">
    <source>
        <dbReference type="Proteomes" id="UP000694850"/>
    </source>
</evidence>
<dbReference type="OrthoDB" id="5988181at2759"/>
<keyword evidence="4" id="KW-0239">DNA-directed DNA polymerase</keyword>
<keyword evidence="3" id="KW-0240">DNA-directed RNA polymerase</keyword>
<dbReference type="CDD" id="cd22256">
    <property type="entry name" value="PrimPol_RBD"/>
    <property type="match status" value="1"/>
</dbReference>
<keyword evidence="4" id="KW-0808">Transferase</keyword>
<dbReference type="PANTHER" id="PTHR31399:SF0">
    <property type="entry name" value="DNA-DIRECTED PRIMASE_POLYMERASE PROTEIN"/>
    <property type="match status" value="1"/>
</dbReference>